<keyword evidence="6" id="KW-1185">Reference proteome</keyword>
<feature type="region of interest" description="Disordered" evidence="3">
    <location>
        <begin position="16"/>
        <end position="40"/>
    </location>
</feature>
<feature type="compositionally biased region" description="Low complexity" evidence="3">
    <location>
        <begin position="442"/>
        <end position="465"/>
    </location>
</feature>
<dbReference type="InterPro" id="IPR012935">
    <property type="entry name" value="NuBaID_N"/>
</dbReference>
<dbReference type="GO" id="GO:0005634">
    <property type="term" value="C:nucleus"/>
    <property type="evidence" value="ECO:0007669"/>
    <property type="project" value="UniProtKB-SubCell"/>
</dbReference>
<name>A0A150FWX6_GONPE</name>
<dbReference type="AlphaFoldDB" id="A0A150FWX6"/>
<feature type="domain" description="C3HC-type" evidence="4">
    <location>
        <begin position="42"/>
        <end position="165"/>
    </location>
</feature>
<feature type="region of interest" description="Disordered" evidence="3">
    <location>
        <begin position="442"/>
        <end position="546"/>
    </location>
</feature>
<evidence type="ECO:0000256" key="1">
    <source>
        <dbReference type="ARBA" id="ARBA00004123"/>
    </source>
</evidence>
<comment type="subcellular location">
    <subcellularLocation>
        <location evidence="1">Nucleus</location>
    </subcellularLocation>
</comment>
<gene>
    <name evidence="5" type="ORF">GPECTOR_202g375</name>
</gene>
<feature type="compositionally biased region" description="Low complexity" evidence="3">
    <location>
        <begin position="475"/>
        <end position="487"/>
    </location>
</feature>
<reference evidence="6" key="1">
    <citation type="journal article" date="2016" name="Nat. Commun.">
        <title>The Gonium pectorale genome demonstrates co-option of cell cycle regulation during the evolution of multicellularity.</title>
        <authorList>
            <person name="Hanschen E.R."/>
            <person name="Marriage T.N."/>
            <person name="Ferris P.J."/>
            <person name="Hamaji T."/>
            <person name="Toyoda A."/>
            <person name="Fujiyama A."/>
            <person name="Neme R."/>
            <person name="Noguchi H."/>
            <person name="Minakuchi Y."/>
            <person name="Suzuki M."/>
            <person name="Kawai-Toyooka H."/>
            <person name="Smith D.R."/>
            <person name="Sparks H."/>
            <person name="Anderson J."/>
            <person name="Bakaric R."/>
            <person name="Luria V."/>
            <person name="Karger A."/>
            <person name="Kirschner M.W."/>
            <person name="Durand P.M."/>
            <person name="Michod R.E."/>
            <person name="Nozaki H."/>
            <person name="Olson B.J."/>
        </authorList>
    </citation>
    <scope>NUCLEOTIDE SEQUENCE [LARGE SCALE GENOMIC DNA]</scope>
    <source>
        <strain evidence="6">NIES-2863</strain>
    </source>
</reference>
<dbReference type="GO" id="GO:0008270">
    <property type="term" value="F:zinc ion binding"/>
    <property type="evidence" value="ECO:0007669"/>
    <property type="project" value="InterPro"/>
</dbReference>
<keyword evidence="2" id="KW-0539">Nucleus</keyword>
<organism evidence="5 6">
    <name type="scientific">Gonium pectorale</name>
    <name type="common">Green alga</name>
    <dbReference type="NCBI Taxonomy" id="33097"/>
    <lineage>
        <taxon>Eukaryota</taxon>
        <taxon>Viridiplantae</taxon>
        <taxon>Chlorophyta</taxon>
        <taxon>core chlorophytes</taxon>
        <taxon>Chlorophyceae</taxon>
        <taxon>CS clade</taxon>
        <taxon>Chlamydomonadales</taxon>
        <taxon>Volvocaceae</taxon>
        <taxon>Gonium</taxon>
    </lineage>
</organism>
<evidence type="ECO:0000256" key="3">
    <source>
        <dbReference type="SAM" id="MobiDB-lite"/>
    </source>
</evidence>
<evidence type="ECO:0000313" key="5">
    <source>
        <dbReference type="EMBL" id="KXZ42113.1"/>
    </source>
</evidence>
<comment type="caution">
    <text evidence="5">The sequence shown here is derived from an EMBL/GenBank/DDBJ whole genome shotgun (WGS) entry which is preliminary data.</text>
</comment>
<dbReference type="PANTHER" id="PTHR15835:SF6">
    <property type="entry name" value="ZINC FINGER C3HC-TYPE PROTEIN 1"/>
    <property type="match status" value="1"/>
</dbReference>
<accession>A0A150FWX6</accession>
<dbReference type="PANTHER" id="PTHR15835">
    <property type="entry name" value="NUCLEAR-INTERACTING PARTNER OF ALK"/>
    <property type="match status" value="1"/>
</dbReference>
<dbReference type="Pfam" id="PF07967">
    <property type="entry name" value="zf-C3HC"/>
    <property type="match status" value="1"/>
</dbReference>
<evidence type="ECO:0000259" key="4">
    <source>
        <dbReference type="Pfam" id="PF07967"/>
    </source>
</evidence>
<dbReference type="EMBL" id="LSYV01000201">
    <property type="protein sequence ID" value="KXZ42113.1"/>
    <property type="molecule type" value="Genomic_DNA"/>
</dbReference>
<sequence>MASVFDRITSALSSLGKRRDRESGASDVGASPGGRSAKRFRPWEQSDLHKRLETYKDLTWWRKPASVGPVPCALRGWTNTGIDTLRCEYCNATLIYPPNVAFNQREEAADKFSPCLVSKHANGCPWRQTACDQSLLAYAPNSSNDELCSLFSSLQDKLLKVDVLPDLDAIAIRAVRDAAMPYGPYDDLVLGDAGAIVPARRPPSVRILDDGGADGGGASASAAGGGAADDPAAGATFIVQPSKLTPAQKARLLALLGWDIDVLEPGSASGVAAAPYAQASGYSLQHLGVRTKKAGSASGGAAGTAAATAAGGSGESGGKYPMSCVALKCRHCSHRMGLWNFAGVRPVPTGRLTPAQQAAGAAALLSPRAASGGGAAAAVASSAAAAAAAADPLSVTIAGGQYGLHGAGGLRPFGAASAAPFRFGSAASAQPVFGITALDPANGSTPAAPSSASAGGFGSFGSPLGSPAPAPRPPTGAQTPAAAAGGSRVAFSLTGQKRKAEDQAGPAPMALDLEQAADGGKRQRVGSTPPLPVRSPYRLGPGGDGEPLELDPVGQHRSWCPWVYAGTCEEPKMSGWQHMLSALAAQQRQRQDNEAVAAAAAGGAVVASPGGSGRDARQLRDAALAATRAL</sequence>
<evidence type="ECO:0000256" key="2">
    <source>
        <dbReference type="ARBA" id="ARBA00023242"/>
    </source>
</evidence>
<dbReference type="STRING" id="33097.A0A150FWX6"/>
<evidence type="ECO:0000313" key="6">
    <source>
        <dbReference type="Proteomes" id="UP000075714"/>
    </source>
</evidence>
<protein>
    <recommendedName>
        <fullName evidence="4">C3HC-type domain-containing protein</fullName>
    </recommendedName>
</protein>
<dbReference type="Proteomes" id="UP000075714">
    <property type="component" value="Unassembled WGS sequence"/>
</dbReference>
<dbReference type="OrthoDB" id="515567at2759"/>
<proteinExistence type="predicted"/>